<dbReference type="RefSeq" id="XP_003878774.1">
    <property type="nucleotide sequence ID" value="XM_003878725.1"/>
</dbReference>
<evidence type="ECO:0000313" key="3">
    <source>
        <dbReference type="Proteomes" id="UP000007259"/>
    </source>
</evidence>
<dbReference type="OrthoDB" id="266850at2759"/>
<feature type="region of interest" description="Disordered" evidence="1">
    <location>
        <begin position="556"/>
        <end position="588"/>
    </location>
</feature>
<feature type="compositionally biased region" description="Low complexity" evidence="1">
    <location>
        <begin position="273"/>
        <end position="283"/>
    </location>
</feature>
<gene>
    <name evidence="2" type="ORF">LMXM_33_2210</name>
</gene>
<dbReference type="VEuPathDB" id="TriTrypDB:LmxM.33.2210"/>
<feature type="compositionally biased region" description="Polar residues" evidence="1">
    <location>
        <begin position="570"/>
        <end position="584"/>
    </location>
</feature>
<dbReference type="Proteomes" id="UP000007259">
    <property type="component" value="Chromosome 33"/>
</dbReference>
<evidence type="ECO:0000256" key="1">
    <source>
        <dbReference type="SAM" id="MobiDB-lite"/>
    </source>
</evidence>
<feature type="region of interest" description="Disordered" evidence="1">
    <location>
        <begin position="230"/>
        <end position="285"/>
    </location>
</feature>
<evidence type="ECO:0000313" key="2">
    <source>
        <dbReference type="EMBL" id="CBZ30326.1"/>
    </source>
</evidence>
<feature type="region of interest" description="Disordered" evidence="1">
    <location>
        <begin position="51"/>
        <end position="72"/>
    </location>
</feature>
<dbReference type="KEGG" id="lmi:LMXM_33_2210"/>
<name>E9B507_LEIMU</name>
<dbReference type="AlphaFoldDB" id="E9B507"/>
<keyword evidence="3" id="KW-1185">Reference proteome</keyword>
<proteinExistence type="predicted"/>
<feature type="compositionally biased region" description="Polar residues" evidence="1">
    <location>
        <begin position="484"/>
        <end position="495"/>
    </location>
</feature>
<protein>
    <submittedName>
        <fullName evidence="2">Uncharacterized protein</fullName>
    </submittedName>
</protein>
<feature type="region of interest" description="Disordered" evidence="1">
    <location>
        <begin position="474"/>
        <end position="498"/>
    </location>
</feature>
<dbReference type="OMA" id="VWTPHPS"/>
<sequence>MEGTPCVPPTLEGTNGNLSAFKTPLTSPLRQGLFLRLLTAHAATAAHTPTARTCSSGVSPPNAGLLTTPTPLNRAHRWRGGSATPGWESLAEITGFPTPVKLSPIPTKGYSAYPLLTATGVAAAGAATLTSTPRASDSPSPVVSALQGDAHEWGYDKLDAATPTAVVNAFEVAENARASGSQTTGVSFSEGGGEPPLSDGNIADYLSGAHSISTIDSECSVSPIRVRARQATRVWTPHPSEVSQQQHSTPPPSSAEGHSSRFLGDFPSSTAVQQQQPPQRQQPNVLRTSPIFGAVHIFPRDHSFSAHTSPSRTALRSERVAEEASEDLTAMSLMSVEVQAQPSHQQPQKLLQPDAATGDLGLLHRSTDRSAGGWVTPRYVADTLNLGTPTVSMIQSPAQALGESCCSLFMPPATQYFHVLPIPGLRRNPAVAHDAQHAGLPVEGVGGESGCSALANEARQNRGRQTQHPALMSPALSDGEEANGTPSPTVASSSVKPPLPRVQASPLVSLNASQSLEAEQPLLSKPGKVQCDASTRWGASFTTCLRSRTVQQESGRLDCSVRPAPPCPSSLASQLQGPSSSKGPATSPHAYQQLHLGLSSTKDASRSVDVSYVRYRPTLTATSNSATYFIDSWL</sequence>
<organism evidence="2 3">
    <name type="scientific">Leishmania mexicana (strain MHOM/GT/2001/U1103)</name>
    <dbReference type="NCBI Taxonomy" id="929439"/>
    <lineage>
        <taxon>Eukaryota</taxon>
        <taxon>Discoba</taxon>
        <taxon>Euglenozoa</taxon>
        <taxon>Kinetoplastea</taxon>
        <taxon>Metakinetoplastina</taxon>
        <taxon>Trypanosomatida</taxon>
        <taxon>Trypanosomatidae</taxon>
        <taxon>Leishmaniinae</taxon>
        <taxon>Leishmania</taxon>
    </lineage>
</organism>
<dbReference type="EMBL" id="FR799586">
    <property type="protein sequence ID" value="CBZ30326.1"/>
    <property type="molecule type" value="Genomic_DNA"/>
</dbReference>
<reference evidence="2 3" key="1">
    <citation type="journal article" date="2011" name="Genome Res.">
        <title>Chromosome and gene copy number variation allow major structural change between species and strains of Leishmania.</title>
        <authorList>
            <person name="Rogers M.B."/>
            <person name="Hilley J.D."/>
            <person name="Dickens N.J."/>
            <person name="Wilkes J."/>
            <person name="Bates P.A."/>
            <person name="Depledge D.P."/>
            <person name="Harris D."/>
            <person name="Her Y."/>
            <person name="Herzyk P."/>
            <person name="Imamura H."/>
            <person name="Otto T.D."/>
            <person name="Sanders M."/>
            <person name="Seeger K."/>
            <person name="Dujardin J.C."/>
            <person name="Berriman M."/>
            <person name="Smith D.F."/>
            <person name="Hertz-Fowler C."/>
            <person name="Mottram J.C."/>
        </authorList>
    </citation>
    <scope>NUCLEOTIDE SEQUENCE [LARGE SCALE GENOMIC DNA]</scope>
    <source>
        <strain evidence="2 3">MHOM/GT/2001/U1103</strain>
    </source>
</reference>
<feature type="compositionally biased region" description="Polar residues" evidence="1">
    <location>
        <begin position="54"/>
        <end position="71"/>
    </location>
</feature>
<dbReference type="PhylomeDB" id="E9B507"/>
<dbReference type="GeneID" id="13452381"/>
<feature type="region of interest" description="Disordered" evidence="1">
    <location>
        <begin position="176"/>
        <end position="202"/>
    </location>
</feature>
<accession>E9B507</accession>